<feature type="region of interest" description="Disordered" evidence="1">
    <location>
        <begin position="132"/>
        <end position="163"/>
    </location>
</feature>
<evidence type="ECO:0000313" key="3">
    <source>
        <dbReference type="Proteomes" id="UP000214720"/>
    </source>
</evidence>
<dbReference type="Proteomes" id="UP000214720">
    <property type="component" value="Unassembled WGS sequence"/>
</dbReference>
<proteinExistence type="predicted"/>
<dbReference type="GO" id="GO:0006508">
    <property type="term" value="P:proteolysis"/>
    <property type="evidence" value="ECO:0007669"/>
    <property type="project" value="UniProtKB-KW"/>
</dbReference>
<name>A0A226XA07_CABSO</name>
<evidence type="ECO:0000313" key="2">
    <source>
        <dbReference type="EMBL" id="OXC80264.1"/>
    </source>
</evidence>
<feature type="compositionally biased region" description="Low complexity" evidence="1">
    <location>
        <begin position="132"/>
        <end position="145"/>
    </location>
</feature>
<comment type="caution">
    <text evidence="2">The sequence shown here is derived from an EMBL/GenBank/DDBJ whole genome shotgun (WGS) entry which is preliminary data.</text>
</comment>
<dbReference type="EMBL" id="MTHB01000023">
    <property type="protein sequence ID" value="OXC80264.1"/>
    <property type="molecule type" value="Genomic_DNA"/>
</dbReference>
<keyword evidence="2" id="KW-0645">Protease</keyword>
<protein>
    <submittedName>
        <fullName evidence="2">Periplasmic serine proteases (ClpP class)</fullName>
    </submittedName>
</protein>
<sequence length="194" mass="20960">MARFTSRTRENASGALAAARVCGGWQRKIATHPKAAPSSGFPTTISVRLDRSSGCFRGCFRDSKRTRSSFSISQPGDACPIKFPPIPRIRRVPNPSATPATTGSALRSNALRSQRSMNSGPHAAGGYFSASCSSPSWRSRSGARSISPATKSRKPRAIRRWSNWKARSLPIATPVRTTSTQRSTALLKTTALQR</sequence>
<accession>A0A226XA07</accession>
<reference evidence="3" key="1">
    <citation type="submission" date="2017-01" db="EMBL/GenBank/DDBJ databases">
        <title>Genome Analysis of Deinococcus marmoris KOPRI26562.</title>
        <authorList>
            <person name="Kim J.H."/>
            <person name="Oh H.-M."/>
        </authorList>
    </citation>
    <scope>NUCLEOTIDE SEQUENCE [LARGE SCALE GENOMIC DNA]</scope>
    <source>
        <strain evidence="3">PAMC 26633</strain>
    </source>
</reference>
<gene>
    <name evidence="2" type="ORF">BSU04_03305</name>
</gene>
<organism evidence="2 3">
    <name type="scientific">Caballeronia sordidicola</name>
    <name type="common">Burkholderia sordidicola</name>
    <dbReference type="NCBI Taxonomy" id="196367"/>
    <lineage>
        <taxon>Bacteria</taxon>
        <taxon>Pseudomonadati</taxon>
        <taxon>Pseudomonadota</taxon>
        <taxon>Betaproteobacteria</taxon>
        <taxon>Burkholderiales</taxon>
        <taxon>Burkholderiaceae</taxon>
        <taxon>Caballeronia</taxon>
    </lineage>
</organism>
<keyword evidence="2" id="KW-0378">Hydrolase</keyword>
<dbReference type="GO" id="GO:0008233">
    <property type="term" value="F:peptidase activity"/>
    <property type="evidence" value="ECO:0007669"/>
    <property type="project" value="UniProtKB-KW"/>
</dbReference>
<evidence type="ECO:0000256" key="1">
    <source>
        <dbReference type="SAM" id="MobiDB-lite"/>
    </source>
</evidence>
<dbReference type="AlphaFoldDB" id="A0A226XA07"/>